<keyword evidence="4" id="KW-0411">Iron-sulfur</keyword>
<evidence type="ECO:0000313" key="7">
    <source>
        <dbReference type="EMBL" id="KAG5458014.1"/>
    </source>
</evidence>
<dbReference type="PANTHER" id="PTHR21496">
    <property type="entry name" value="FERREDOXIN-RELATED"/>
    <property type="match status" value="1"/>
</dbReference>
<evidence type="ECO:0000256" key="4">
    <source>
        <dbReference type="ARBA" id="ARBA00023014"/>
    </source>
</evidence>
<keyword evidence="2" id="KW-0479">Metal-binding</keyword>
<dbReference type="PANTHER" id="PTHR21496:SF19">
    <property type="entry name" value="SI:CH211-212D10.2"/>
    <property type="match status" value="1"/>
</dbReference>
<evidence type="ECO:0000256" key="2">
    <source>
        <dbReference type="ARBA" id="ARBA00022723"/>
    </source>
</evidence>
<proteinExistence type="predicted"/>
<keyword evidence="3" id="KW-0408">Iron</keyword>
<dbReference type="GO" id="GO:0051537">
    <property type="term" value="F:2 iron, 2 sulfur cluster binding"/>
    <property type="evidence" value="ECO:0007669"/>
    <property type="project" value="UniProtKB-KW"/>
</dbReference>
<feature type="region of interest" description="Disordered" evidence="5">
    <location>
        <begin position="343"/>
        <end position="372"/>
    </location>
</feature>
<evidence type="ECO:0000256" key="5">
    <source>
        <dbReference type="SAM" id="MobiDB-lite"/>
    </source>
</evidence>
<accession>A0A8H7ZRR1</accession>
<evidence type="ECO:0000313" key="8">
    <source>
        <dbReference type="Proteomes" id="UP000673691"/>
    </source>
</evidence>
<dbReference type="OrthoDB" id="426882at2759"/>
<reference evidence="7 8" key="1">
    <citation type="journal article" name="Sci. Rep.">
        <title>Genome-scale phylogenetic analyses confirm Olpidium as the closest living zoosporic fungus to the non-flagellated, terrestrial fungi.</title>
        <authorList>
            <person name="Chang Y."/>
            <person name="Rochon D."/>
            <person name="Sekimoto S."/>
            <person name="Wang Y."/>
            <person name="Chovatia M."/>
            <person name="Sandor L."/>
            <person name="Salamov A."/>
            <person name="Grigoriev I.V."/>
            <person name="Stajich J.E."/>
            <person name="Spatafora J.W."/>
        </authorList>
    </citation>
    <scope>NUCLEOTIDE SEQUENCE [LARGE SCALE GENOMIC DNA]</scope>
    <source>
        <strain evidence="7">S191</strain>
    </source>
</reference>
<dbReference type="InterPro" id="IPR017941">
    <property type="entry name" value="Rieske_2Fe-2S"/>
</dbReference>
<evidence type="ECO:0000259" key="6">
    <source>
        <dbReference type="PROSITE" id="PS51296"/>
    </source>
</evidence>
<name>A0A8H7ZRR1_9FUNG</name>
<organism evidence="7 8">
    <name type="scientific">Olpidium bornovanus</name>
    <dbReference type="NCBI Taxonomy" id="278681"/>
    <lineage>
        <taxon>Eukaryota</taxon>
        <taxon>Fungi</taxon>
        <taxon>Fungi incertae sedis</taxon>
        <taxon>Olpidiomycota</taxon>
        <taxon>Olpidiomycotina</taxon>
        <taxon>Olpidiomycetes</taxon>
        <taxon>Olpidiales</taxon>
        <taxon>Olpidiaceae</taxon>
        <taxon>Olpidium</taxon>
    </lineage>
</organism>
<keyword evidence="8" id="KW-1185">Reference proteome</keyword>
<dbReference type="Pfam" id="PF22543">
    <property type="entry name" value="Rieske_4"/>
    <property type="match status" value="1"/>
</dbReference>
<dbReference type="SUPFAM" id="SSF50022">
    <property type="entry name" value="ISP domain"/>
    <property type="match status" value="1"/>
</dbReference>
<gene>
    <name evidence="7" type="ORF">BJ554DRAFT_1849</name>
</gene>
<dbReference type="InterPro" id="IPR054716">
    <property type="entry name" value="Sol_Rieske_ferrdox_dom"/>
</dbReference>
<dbReference type="AlphaFoldDB" id="A0A8H7ZRR1"/>
<protein>
    <recommendedName>
        <fullName evidence="6">Rieske domain-containing protein</fullName>
    </recommendedName>
</protein>
<dbReference type="GO" id="GO:0046872">
    <property type="term" value="F:metal ion binding"/>
    <property type="evidence" value="ECO:0007669"/>
    <property type="project" value="UniProtKB-KW"/>
</dbReference>
<evidence type="ECO:0000256" key="1">
    <source>
        <dbReference type="ARBA" id="ARBA00022714"/>
    </source>
</evidence>
<dbReference type="CDD" id="cd03467">
    <property type="entry name" value="Rieske"/>
    <property type="match status" value="1"/>
</dbReference>
<dbReference type="PROSITE" id="PS51296">
    <property type="entry name" value="RIESKE"/>
    <property type="match status" value="1"/>
</dbReference>
<keyword evidence="1" id="KW-0001">2Fe-2S</keyword>
<comment type="caution">
    <text evidence="7">The sequence shown here is derived from an EMBL/GenBank/DDBJ whole genome shotgun (WGS) entry which is preliminary data.</text>
</comment>
<sequence length="372" mass="40431">MRPSVVAAAVATSTAPTRQSAASKSGAATACRSRGRTTGALLCGLAKPRFSPFRCGYQAATKFTRAADPGTTSTRATNALRPSAPYPESVQQFSLSPFRTLAPRCLGSMFSSLVKVGSLADFRDQERVLLVFKKVPSELERTDAKLMSQQQQEETEEKGGGSEEVFVLFNPGLKGELFCMEATCPHSGGPLELGDIEDIGGEQCVSRSVSLPGAFPLTVVCPWHDYDFGLRTGLGTTHDLQACTLRVTVKDGEVLVDAPGRKLVSIEGCPLVPSRRTASGAAVPEPPPTSLVRESVNMEDNSLCYWTYRVLETRNPVEKVAMTKELYQKWMDRKIALGTQRRFDGVPPRDQQMQDAWSGKNRGKGGTMVREF</sequence>
<dbReference type="EMBL" id="JAEFCI010009115">
    <property type="protein sequence ID" value="KAG5458014.1"/>
    <property type="molecule type" value="Genomic_DNA"/>
</dbReference>
<dbReference type="Proteomes" id="UP000673691">
    <property type="component" value="Unassembled WGS sequence"/>
</dbReference>
<feature type="domain" description="Rieske" evidence="6">
    <location>
        <begin position="174"/>
        <end position="256"/>
    </location>
</feature>
<evidence type="ECO:0000256" key="3">
    <source>
        <dbReference type="ARBA" id="ARBA00023004"/>
    </source>
</evidence>
<dbReference type="InterPro" id="IPR036922">
    <property type="entry name" value="Rieske_2Fe-2S_sf"/>
</dbReference>
<dbReference type="Gene3D" id="2.102.10.10">
    <property type="entry name" value="Rieske [2Fe-2S] iron-sulphur domain"/>
    <property type="match status" value="1"/>
</dbReference>